<proteinExistence type="predicted"/>
<reference evidence="1" key="1">
    <citation type="submission" date="2022-12" db="EMBL/GenBank/DDBJ databases">
        <title>Genome Sequence of Lasiodiplodia mahajangana.</title>
        <authorList>
            <person name="Buettner E."/>
        </authorList>
    </citation>
    <scope>NUCLEOTIDE SEQUENCE</scope>
    <source>
        <strain evidence="1">VT137</strain>
    </source>
</reference>
<evidence type="ECO:0000313" key="2">
    <source>
        <dbReference type="Proteomes" id="UP001153332"/>
    </source>
</evidence>
<protein>
    <submittedName>
        <fullName evidence="1">Uncharacterized protein</fullName>
    </submittedName>
</protein>
<evidence type="ECO:0000313" key="1">
    <source>
        <dbReference type="EMBL" id="KAJ8132293.1"/>
    </source>
</evidence>
<comment type="caution">
    <text evidence="1">The sequence shown here is derived from an EMBL/GenBank/DDBJ whole genome shotgun (WGS) entry which is preliminary data.</text>
</comment>
<organism evidence="1 2">
    <name type="scientific">Lasiodiplodia mahajangana</name>
    <dbReference type="NCBI Taxonomy" id="1108764"/>
    <lineage>
        <taxon>Eukaryota</taxon>
        <taxon>Fungi</taxon>
        <taxon>Dikarya</taxon>
        <taxon>Ascomycota</taxon>
        <taxon>Pezizomycotina</taxon>
        <taxon>Dothideomycetes</taxon>
        <taxon>Dothideomycetes incertae sedis</taxon>
        <taxon>Botryosphaeriales</taxon>
        <taxon>Botryosphaeriaceae</taxon>
        <taxon>Lasiodiplodia</taxon>
    </lineage>
</organism>
<name>A0ACC2JYM3_9PEZI</name>
<dbReference type="EMBL" id="JAPUUL010000153">
    <property type="protein sequence ID" value="KAJ8132293.1"/>
    <property type="molecule type" value="Genomic_DNA"/>
</dbReference>
<keyword evidence="2" id="KW-1185">Reference proteome</keyword>
<sequence>MLIINKPAQLHSLHPEMFSARFNLHHMDTMENNEKITVSGFQSKHNVSTKADLPSFTEAEIEAENDSIDIACEYSEKYYRKLLWKIDLFLLPLMWLSYGTQQADKNSLSTQAVFGIREDTGLIGDQFNWLSTGFYLSFLAFEAPGNWLMQRVHTGRFLGVVMILWGVVVLVVAFAKSFTHLIILRIIQGALECTISPAFLLITGAWYKSREHAFRSVIWATSNGGVNIITGVISYAIAERAQKNPNGLVAVCQFRSSLRKGPPYRTLALTQAKLQWKGISLFLGSLTIILGIIVFFILGTPREVRWLTRDEKRAAISRVVANKTGSDREQRSEFKWDQAIQTFKDPQTYFSFFVTIINALPSSANTVFAYLIFQSFGFTPLETLLKGTAPSFAVGIVWFLLCGWLSLRNPNIRSFAGLIALGLLPTDSLKWTRWGLYIMQATGTLPGLLIWTFVPSNVAGRTKKTVMTTVLFVAYSTGAAIGGQIIRPEDAPKYIRGLTVSGILYGVDFLSMLLWRTYYILENRRRVRVIQEMGISQEESERLGKINAEADMTDQENVHFKYQF</sequence>
<dbReference type="Proteomes" id="UP001153332">
    <property type="component" value="Unassembled WGS sequence"/>
</dbReference>
<accession>A0ACC2JYM3</accession>
<gene>
    <name evidence="1" type="ORF">O1611_g1331</name>
</gene>